<feature type="chain" id="PRO_5040192686" evidence="1">
    <location>
        <begin position="20"/>
        <end position="514"/>
    </location>
</feature>
<feature type="domain" description="Helicase-associated" evidence="2">
    <location>
        <begin position="110"/>
        <end position="166"/>
    </location>
</feature>
<feature type="signal peptide" evidence="1">
    <location>
        <begin position="1"/>
        <end position="19"/>
    </location>
</feature>
<proteinExistence type="predicted"/>
<dbReference type="Pfam" id="PF03457">
    <property type="entry name" value="HA"/>
    <property type="match status" value="5"/>
</dbReference>
<dbReference type="Gene3D" id="6.10.140.530">
    <property type="match status" value="5"/>
</dbReference>
<keyword evidence="3" id="KW-0067">ATP-binding</keyword>
<dbReference type="InterPro" id="IPR005114">
    <property type="entry name" value="Helicase_assoc"/>
</dbReference>
<gene>
    <name evidence="3" type="ORF">SEMRO_1798_G298280.1</name>
</gene>
<dbReference type="EMBL" id="CAICTM010001796">
    <property type="protein sequence ID" value="CAB9526237.1"/>
    <property type="molecule type" value="Genomic_DNA"/>
</dbReference>
<reference evidence="3" key="1">
    <citation type="submission" date="2020-06" db="EMBL/GenBank/DDBJ databases">
        <authorList>
            <consortium name="Plant Systems Biology data submission"/>
        </authorList>
    </citation>
    <scope>NUCLEOTIDE SEQUENCE</scope>
    <source>
        <strain evidence="3">D6</strain>
    </source>
</reference>
<dbReference type="AlphaFoldDB" id="A0A9N8EQN1"/>
<dbReference type="PANTHER" id="PTHR33418">
    <property type="entry name" value="HELICASE-ASSOCIATED"/>
    <property type="match status" value="1"/>
</dbReference>
<protein>
    <submittedName>
        <fullName evidence="3">Helicase</fullName>
    </submittedName>
</protein>
<comment type="caution">
    <text evidence="3">The sequence shown here is derived from an EMBL/GenBank/DDBJ whole genome shotgun (WGS) entry which is preliminary data.</text>
</comment>
<feature type="domain" description="Helicase-associated" evidence="2">
    <location>
        <begin position="252"/>
        <end position="313"/>
    </location>
</feature>
<sequence>MPILLLLIGYPLTENGVQAFTTKRNPNPLGSPFFGGQHQQQCGHVHCKLFQVLAPPSQTSFSVLSATKIKDVACTSTETQSNQKPSESKHAVSHLENDANLSTVTVNNPTWDQNIAAMLEYKEIHGTVNIPTQSKEYPKLALWIKNMRHYNGRLAREQVAQLDSIGLLWTDAKMDKHERMWLVTFEELKEYKATHGHCRVPIKDGCLGTWVKTQRRQYTTGKLRRDRQEMLESIGFEWRLKRFVEVKNPEQETLWNSQYAKVVRFKEEYGHTRVPYRYPENPEVGIWVHIQRNRNKNGTLRPDRKAKLDEIGFVWDISEYFWDTQYDALVKYKERHGDTRVPRDNPENKELGFWVGKQRQKKKNDVLRPDRKERLDGIGFVWDSRKHTWGDQYDALVKYKEKHGDTLVPRDYPENKDLGFWVATQRQNMKNGTLLARPDRKAKLDALGFVWDFDDILGEAWLERYENLKWCYANNANFDRSLNTSWTKRQRIFSAKGLLAPHRKALLDEIGFDW</sequence>
<keyword evidence="4" id="KW-1185">Reference proteome</keyword>
<keyword evidence="3" id="KW-0347">Helicase</keyword>
<organism evidence="3 4">
    <name type="scientific">Seminavis robusta</name>
    <dbReference type="NCBI Taxonomy" id="568900"/>
    <lineage>
        <taxon>Eukaryota</taxon>
        <taxon>Sar</taxon>
        <taxon>Stramenopiles</taxon>
        <taxon>Ochrophyta</taxon>
        <taxon>Bacillariophyta</taxon>
        <taxon>Bacillariophyceae</taxon>
        <taxon>Bacillariophycidae</taxon>
        <taxon>Naviculales</taxon>
        <taxon>Naviculaceae</taxon>
        <taxon>Seminavis</taxon>
    </lineage>
</organism>
<accession>A0A9N8EQN1</accession>
<evidence type="ECO:0000259" key="2">
    <source>
        <dbReference type="Pfam" id="PF03457"/>
    </source>
</evidence>
<feature type="domain" description="Helicase-associated" evidence="2">
    <location>
        <begin position="386"/>
        <end position="449"/>
    </location>
</feature>
<dbReference type="OrthoDB" id="48392at2759"/>
<dbReference type="GO" id="GO:0004386">
    <property type="term" value="F:helicase activity"/>
    <property type="evidence" value="ECO:0007669"/>
    <property type="project" value="UniProtKB-KW"/>
</dbReference>
<keyword evidence="3" id="KW-0547">Nucleotide-binding</keyword>
<dbReference type="Proteomes" id="UP001153069">
    <property type="component" value="Unassembled WGS sequence"/>
</dbReference>
<name>A0A9N8EQN1_9STRA</name>
<evidence type="ECO:0000313" key="4">
    <source>
        <dbReference type="Proteomes" id="UP001153069"/>
    </source>
</evidence>
<dbReference type="PANTHER" id="PTHR33418:SF1">
    <property type="entry name" value="HELICASE-ASSOCIATED DOMAIN-CONTAINING PROTEIN"/>
    <property type="match status" value="1"/>
</dbReference>
<feature type="domain" description="Helicase-associated" evidence="2">
    <location>
        <begin position="320"/>
        <end position="380"/>
    </location>
</feature>
<keyword evidence="3" id="KW-0378">Hydrolase</keyword>
<feature type="domain" description="Helicase-associated" evidence="2">
    <location>
        <begin position="178"/>
        <end position="236"/>
    </location>
</feature>
<evidence type="ECO:0000313" key="3">
    <source>
        <dbReference type="EMBL" id="CAB9526237.1"/>
    </source>
</evidence>
<keyword evidence="1" id="KW-0732">Signal</keyword>
<evidence type="ECO:0000256" key="1">
    <source>
        <dbReference type="SAM" id="SignalP"/>
    </source>
</evidence>